<evidence type="ECO:0000313" key="2">
    <source>
        <dbReference type="EnsemblMetazoa" id="MDOA015928-PA"/>
    </source>
</evidence>
<name>A0A1I8NJ00_MUSDO</name>
<proteinExistence type="predicted"/>
<dbReference type="VEuPathDB" id="VectorBase:MDOA015928"/>
<protein>
    <submittedName>
        <fullName evidence="4">Secreted acidic protein 2-like</fullName>
    </submittedName>
</protein>
<feature type="compositionally biased region" description="Acidic residues" evidence="1">
    <location>
        <begin position="1"/>
        <end position="33"/>
    </location>
</feature>
<reference evidence="4" key="2">
    <citation type="submission" date="2025-04" db="UniProtKB">
        <authorList>
            <consortium name="RefSeq"/>
        </authorList>
    </citation>
    <scope>IDENTIFICATION</scope>
    <source>
        <strain evidence="4">Aabys</strain>
    </source>
</reference>
<reference evidence="2" key="1">
    <citation type="submission" date="2020-05" db="UniProtKB">
        <authorList>
            <consortium name="EnsemblMetazoa"/>
        </authorList>
    </citation>
    <scope>IDENTIFICATION</scope>
    <source>
        <strain evidence="2">Aabys</strain>
    </source>
</reference>
<keyword evidence="3" id="KW-1185">Reference proteome</keyword>
<dbReference type="AlphaFoldDB" id="A0A1I8NJ00"/>
<dbReference type="EnsemblMetazoa" id="MDOA015928-RA">
    <property type="protein sequence ID" value="MDOA015928-PA"/>
    <property type="gene ID" value="MDOA015928"/>
</dbReference>
<evidence type="ECO:0000313" key="3">
    <source>
        <dbReference type="Proteomes" id="UP001652621"/>
    </source>
</evidence>
<dbReference type="Proteomes" id="UP001652621">
    <property type="component" value="Unplaced"/>
</dbReference>
<evidence type="ECO:0000313" key="4">
    <source>
        <dbReference type="RefSeq" id="XP_011292619.1"/>
    </source>
</evidence>
<sequence length="109" mass="12391">MHFPCEDDADDDDDNEDSNDDDNDDDNNVIDDEAYNKQQQQCQPQQPTASSSSCIRYIASDRFEGDMWPLYGWSVFVRNSMSSLGDITSSDMPLIVCDYSDDNEISELI</sequence>
<feature type="region of interest" description="Disordered" evidence="1">
    <location>
        <begin position="1"/>
        <end position="52"/>
    </location>
</feature>
<dbReference type="RefSeq" id="XP_011292619.1">
    <property type="nucleotide sequence ID" value="XM_011294317.1"/>
</dbReference>
<dbReference type="KEGG" id="mde:105261821"/>
<dbReference type="GeneID" id="105261821"/>
<evidence type="ECO:0000256" key="1">
    <source>
        <dbReference type="SAM" id="MobiDB-lite"/>
    </source>
</evidence>
<organism evidence="2">
    <name type="scientific">Musca domestica</name>
    <name type="common">House fly</name>
    <dbReference type="NCBI Taxonomy" id="7370"/>
    <lineage>
        <taxon>Eukaryota</taxon>
        <taxon>Metazoa</taxon>
        <taxon>Ecdysozoa</taxon>
        <taxon>Arthropoda</taxon>
        <taxon>Hexapoda</taxon>
        <taxon>Insecta</taxon>
        <taxon>Pterygota</taxon>
        <taxon>Neoptera</taxon>
        <taxon>Endopterygota</taxon>
        <taxon>Diptera</taxon>
        <taxon>Brachycera</taxon>
        <taxon>Muscomorpha</taxon>
        <taxon>Muscoidea</taxon>
        <taxon>Muscidae</taxon>
        <taxon>Musca</taxon>
    </lineage>
</organism>
<accession>A0A1I8NJ00</accession>
<gene>
    <name evidence="2" type="primary">105261821</name>
    <name evidence="4" type="synonym">LOC105261821</name>
</gene>
<feature type="compositionally biased region" description="Low complexity" evidence="1">
    <location>
        <begin position="38"/>
        <end position="47"/>
    </location>
</feature>
<dbReference type="VEuPathDB" id="VectorBase:MDOMA2_001396"/>